<reference evidence="3 6" key="3">
    <citation type="submission" date="2019-06" db="EMBL/GenBank/DDBJ databases">
        <title>Whole genome shotgun sequence of Brevibacillus reuszeri NBRC 15719.</title>
        <authorList>
            <person name="Hosoyama A."/>
            <person name="Uohara A."/>
            <person name="Ohji S."/>
            <person name="Ichikawa N."/>
        </authorList>
    </citation>
    <scope>NUCLEOTIDE SEQUENCE [LARGE SCALE GENOMIC DNA]</scope>
    <source>
        <strain evidence="3 6">NBRC 15719</strain>
    </source>
</reference>
<dbReference type="GO" id="GO:0006235">
    <property type="term" value="P:dTTP biosynthetic process"/>
    <property type="evidence" value="ECO:0007669"/>
    <property type="project" value="TreeGrafter"/>
</dbReference>
<dbReference type="STRING" id="54915.ADS79_01130"/>
<evidence type="ECO:0000259" key="2">
    <source>
        <dbReference type="Pfam" id="PF02223"/>
    </source>
</evidence>
<name>A0A0K9Z069_9BACL</name>
<dbReference type="Proteomes" id="UP000319578">
    <property type="component" value="Unassembled WGS sequence"/>
</dbReference>
<dbReference type="SUPFAM" id="SSF52540">
    <property type="entry name" value="P-loop containing nucleoside triphosphate hydrolases"/>
    <property type="match status" value="1"/>
</dbReference>
<dbReference type="Proteomes" id="UP000036834">
    <property type="component" value="Unassembled WGS sequence"/>
</dbReference>
<keyword evidence="6" id="KW-1185">Reference proteome</keyword>
<sequence length="187" mass="21010">MGKTKIITFEGIHASAKEAHAAMLSESLKQLGYKVRRLSFPRLQTPIGAVIGMWLRCEIELDERAVGKLFEADLLDFQREAKELAKGNADFVIIDHYQMSNYSFFYSKDLPLSWLLTIKELGIKPHVTFFLSAPGDDNNSRLRGVQEAYLANAPGISEAVHVFDCEGSVEEVHRSILLIAQDSLLNR</sequence>
<dbReference type="AlphaFoldDB" id="A0A0K9Z069"/>
<dbReference type="PANTHER" id="PTHR10344:SF1">
    <property type="entry name" value="THYMIDYLATE KINASE"/>
    <property type="match status" value="1"/>
</dbReference>
<evidence type="ECO:0000313" key="6">
    <source>
        <dbReference type="Proteomes" id="UP000319578"/>
    </source>
</evidence>
<keyword evidence="4" id="KW-0418">Kinase</keyword>
<dbReference type="PANTHER" id="PTHR10344">
    <property type="entry name" value="THYMIDYLATE KINASE"/>
    <property type="match status" value="1"/>
</dbReference>
<protein>
    <submittedName>
        <fullName evidence="4">Thymidylate kinase</fullName>
    </submittedName>
</protein>
<dbReference type="Pfam" id="PF02223">
    <property type="entry name" value="Thymidylate_kin"/>
    <property type="match status" value="1"/>
</dbReference>
<dbReference type="GO" id="GO:0004798">
    <property type="term" value="F:dTMP kinase activity"/>
    <property type="evidence" value="ECO:0007669"/>
    <property type="project" value="TreeGrafter"/>
</dbReference>
<dbReference type="InterPro" id="IPR039430">
    <property type="entry name" value="Thymidylate_kin-like_dom"/>
</dbReference>
<dbReference type="GO" id="GO:0006233">
    <property type="term" value="P:dTDP biosynthetic process"/>
    <property type="evidence" value="ECO:0007669"/>
    <property type="project" value="TreeGrafter"/>
</dbReference>
<dbReference type="PATRIC" id="fig|54915.3.peg.5372"/>
<evidence type="ECO:0000313" key="5">
    <source>
        <dbReference type="Proteomes" id="UP000036834"/>
    </source>
</evidence>
<keyword evidence="4" id="KW-0808">Transferase</keyword>
<dbReference type="RefSeq" id="WP_049736579.1">
    <property type="nucleotide sequence ID" value="NZ_BJON01000006.1"/>
</dbReference>
<evidence type="ECO:0000256" key="1">
    <source>
        <dbReference type="ARBA" id="ARBA00009776"/>
    </source>
</evidence>
<comment type="caution">
    <text evidence="4">The sequence shown here is derived from an EMBL/GenBank/DDBJ whole genome shotgun (WGS) entry which is preliminary data.</text>
</comment>
<dbReference type="EMBL" id="BJON01000006">
    <property type="protein sequence ID" value="GED68072.1"/>
    <property type="molecule type" value="Genomic_DNA"/>
</dbReference>
<gene>
    <name evidence="4" type="ORF">ADS79_01130</name>
    <name evidence="3" type="ORF">BRE01_17740</name>
</gene>
<proteinExistence type="inferred from homology"/>
<reference evidence="4" key="2">
    <citation type="submission" date="2015-07" db="EMBL/GenBank/DDBJ databases">
        <title>MeaNS - Measles Nucleotide Surveillance Program.</title>
        <authorList>
            <person name="Tran T."/>
            <person name="Druce J."/>
        </authorList>
    </citation>
    <scope>NUCLEOTIDE SEQUENCE</scope>
    <source>
        <strain evidence="4">DSM 9887</strain>
    </source>
</reference>
<organism evidence="4 5">
    <name type="scientific">Brevibacillus reuszeri</name>
    <dbReference type="NCBI Taxonomy" id="54915"/>
    <lineage>
        <taxon>Bacteria</taxon>
        <taxon>Bacillati</taxon>
        <taxon>Bacillota</taxon>
        <taxon>Bacilli</taxon>
        <taxon>Bacillales</taxon>
        <taxon>Paenibacillaceae</taxon>
        <taxon>Brevibacillus</taxon>
    </lineage>
</organism>
<evidence type="ECO:0000313" key="3">
    <source>
        <dbReference type="EMBL" id="GED68072.1"/>
    </source>
</evidence>
<dbReference type="GO" id="GO:0005737">
    <property type="term" value="C:cytoplasm"/>
    <property type="evidence" value="ECO:0007669"/>
    <property type="project" value="TreeGrafter"/>
</dbReference>
<dbReference type="EMBL" id="LGIQ01000002">
    <property type="protein sequence ID" value="KNB74339.1"/>
    <property type="molecule type" value="Genomic_DNA"/>
</dbReference>
<dbReference type="Gene3D" id="3.40.50.300">
    <property type="entry name" value="P-loop containing nucleotide triphosphate hydrolases"/>
    <property type="match status" value="1"/>
</dbReference>
<dbReference type="OrthoDB" id="9774907at2"/>
<feature type="domain" description="Thymidylate kinase-like" evidence="2">
    <location>
        <begin position="9"/>
        <end position="147"/>
    </location>
</feature>
<dbReference type="InterPro" id="IPR027417">
    <property type="entry name" value="P-loop_NTPase"/>
</dbReference>
<accession>A0A0K9Z069</accession>
<dbReference type="GO" id="GO:0006227">
    <property type="term" value="P:dUDP biosynthetic process"/>
    <property type="evidence" value="ECO:0007669"/>
    <property type="project" value="TreeGrafter"/>
</dbReference>
<evidence type="ECO:0000313" key="4">
    <source>
        <dbReference type="EMBL" id="KNB74339.1"/>
    </source>
</evidence>
<comment type="similarity">
    <text evidence="1">Belongs to the thymidylate kinase family.</text>
</comment>
<reference evidence="5" key="1">
    <citation type="submission" date="2015-07" db="EMBL/GenBank/DDBJ databases">
        <title>Genome sequencing project for genomic taxonomy and phylogenomics of Bacillus-like bacteria.</title>
        <authorList>
            <person name="Liu B."/>
            <person name="Wang J."/>
            <person name="Zhu Y."/>
            <person name="Liu G."/>
            <person name="Chen Q."/>
            <person name="Chen Z."/>
            <person name="Lan J."/>
            <person name="Che J."/>
            <person name="Ge C."/>
            <person name="Shi H."/>
            <person name="Pan Z."/>
            <person name="Liu X."/>
        </authorList>
    </citation>
    <scope>NUCLEOTIDE SEQUENCE [LARGE SCALE GENOMIC DNA]</scope>
    <source>
        <strain evidence="5">DSM 9887</strain>
    </source>
</reference>